<dbReference type="AlphaFoldDB" id="A0A9D3VFE4"/>
<reference evidence="8 9" key="1">
    <citation type="journal article" date="2021" name="Plant Biotechnol. J.">
        <title>Multi-omics assisted identification of the key and species-specific regulatory components of drought-tolerant mechanisms in Gossypium stocksii.</title>
        <authorList>
            <person name="Yu D."/>
            <person name="Ke L."/>
            <person name="Zhang D."/>
            <person name="Wu Y."/>
            <person name="Sun Y."/>
            <person name="Mei J."/>
            <person name="Sun J."/>
            <person name="Sun Y."/>
        </authorList>
    </citation>
    <scope>NUCLEOTIDE SEQUENCE [LARGE SCALE GENOMIC DNA]</scope>
    <source>
        <strain evidence="9">cv. E1</strain>
        <tissue evidence="8">Leaf</tissue>
    </source>
</reference>
<comment type="caution">
    <text evidence="8">The sequence shown here is derived from an EMBL/GenBank/DDBJ whole genome shotgun (WGS) entry which is preliminary data.</text>
</comment>
<dbReference type="EMBL" id="JAIQCV010000007">
    <property type="protein sequence ID" value="KAH1081512.1"/>
    <property type="molecule type" value="Genomic_DNA"/>
</dbReference>
<gene>
    <name evidence="8" type="ORF">J1N35_021273</name>
</gene>
<evidence type="ECO:0000256" key="5">
    <source>
        <dbReference type="ARBA" id="ARBA00023242"/>
    </source>
</evidence>
<evidence type="ECO:0000256" key="7">
    <source>
        <dbReference type="PROSITE-ProRule" id="PRU00339"/>
    </source>
</evidence>
<dbReference type="Pfam" id="PF13181">
    <property type="entry name" value="TPR_8"/>
    <property type="match status" value="1"/>
</dbReference>
<keyword evidence="2" id="KW-0677">Repeat</keyword>
<dbReference type="PROSITE" id="PS50005">
    <property type="entry name" value="TPR"/>
    <property type="match status" value="1"/>
</dbReference>
<sequence length="314" mass="35630">MNSISSNNNHNQQMRIMRTTMKKMKKKSSSSSNEEDLYHVIHKVPQGDSAYVKAKRAQLIERNPEAAIVLFWKAINVGDRVDSALKDMAVVMKQLDRSEEAIEAIKSFRSRCSKQAQESLDNVLIDLYKKCGRLDEQIELLKRKLRLIYQGEVFNGKPTKTARSHGKKFQVSVKQEISRLLGNLGWAYMQKSNYLTAEVIYRKAQMIDPDANKACNLGHCLIKQGRFDDAGSVLGDVLQGKIPGSEDDKAKNKARELLMEVKAFQPPLELSDIVGLDDEFFNGLELLMNAYAPVRSKRLPIFEEISSFRDQLAC</sequence>
<dbReference type="SUPFAM" id="SSF48452">
    <property type="entry name" value="TPR-like"/>
    <property type="match status" value="1"/>
</dbReference>
<dbReference type="PANTHER" id="PTHR36326:SF14">
    <property type="entry name" value="PROTEIN SULFUR DEFICIENCY-INDUCED 1"/>
    <property type="match status" value="1"/>
</dbReference>
<dbReference type="Gene3D" id="1.25.40.10">
    <property type="entry name" value="Tetratricopeptide repeat domain"/>
    <property type="match status" value="2"/>
</dbReference>
<evidence type="ECO:0000256" key="6">
    <source>
        <dbReference type="ARBA" id="ARBA00025750"/>
    </source>
</evidence>
<comment type="similarity">
    <text evidence="6">Belongs to the MS5 protein family.</text>
</comment>
<dbReference type="OrthoDB" id="10258631at2759"/>
<evidence type="ECO:0000256" key="2">
    <source>
        <dbReference type="ARBA" id="ARBA00022737"/>
    </source>
</evidence>
<proteinExistence type="inferred from homology"/>
<accession>A0A9D3VFE4</accession>
<keyword evidence="3 7" id="KW-0802">TPR repeat</keyword>
<protein>
    <recommendedName>
        <fullName evidence="10">Protein SULFUR DEFICIENCY-INDUCED 1</fullName>
    </recommendedName>
</protein>
<name>A0A9D3VFE4_9ROSI</name>
<evidence type="ECO:0000256" key="1">
    <source>
        <dbReference type="ARBA" id="ARBA00004123"/>
    </source>
</evidence>
<dbReference type="GO" id="GO:0005634">
    <property type="term" value="C:nucleus"/>
    <property type="evidence" value="ECO:0007669"/>
    <property type="project" value="UniProtKB-SubCell"/>
</dbReference>
<dbReference type="InterPro" id="IPR044961">
    <property type="entry name" value="MS5/SDI1"/>
</dbReference>
<feature type="repeat" description="TPR" evidence="7">
    <location>
        <begin position="178"/>
        <end position="211"/>
    </location>
</feature>
<evidence type="ECO:0000256" key="4">
    <source>
        <dbReference type="ARBA" id="ARBA00023054"/>
    </source>
</evidence>
<keyword evidence="4" id="KW-0175">Coiled coil</keyword>
<evidence type="ECO:0000313" key="8">
    <source>
        <dbReference type="EMBL" id="KAH1081512.1"/>
    </source>
</evidence>
<comment type="subcellular location">
    <subcellularLocation>
        <location evidence="1">Nucleus</location>
    </subcellularLocation>
</comment>
<evidence type="ECO:0000256" key="3">
    <source>
        <dbReference type="ARBA" id="ARBA00022803"/>
    </source>
</evidence>
<dbReference type="InterPro" id="IPR019734">
    <property type="entry name" value="TPR_rpt"/>
</dbReference>
<keyword evidence="9" id="KW-1185">Reference proteome</keyword>
<keyword evidence="5" id="KW-0539">Nucleus</keyword>
<evidence type="ECO:0008006" key="10">
    <source>
        <dbReference type="Google" id="ProtNLM"/>
    </source>
</evidence>
<dbReference type="InterPro" id="IPR011990">
    <property type="entry name" value="TPR-like_helical_dom_sf"/>
</dbReference>
<dbReference type="Proteomes" id="UP000828251">
    <property type="component" value="Unassembled WGS sequence"/>
</dbReference>
<evidence type="ECO:0000313" key="9">
    <source>
        <dbReference type="Proteomes" id="UP000828251"/>
    </source>
</evidence>
<dbReference type="PANTHER" id="PTHR36326">
    <property type="entry name" value="PROTEIN POLLENLESS 3-LIKE 2"/>
    <property type="match status" value="1"/>
</dbReference>
<organism evidence="8 9">
    <name type="scientific">Gossypium stocksii</name>
    <dbReference type="NCBI Taxonomy" id="47602"/>
    <lineage>
        <taxon>Eukaryota</taxon>
        <taxon>Viridiplantae</taxon>
        <taxon>Streptophyta</taxon>
        <taxon>Embryophyta</taxon>
        <taxon>Tracheophyta</taxon>
        <taxon>Spermatophyta</taxon>
        <taxon>Magnoliopsida</taxon>
        <taxon>eudicotyledons</taxon>
        <taxon>Gunneridae</taxon>
        <taxon>Pentapetalae</taxon>
        <taxon>rosids</taxon>
        <taxon>malvids</taxon>
        <taxon>Malvales</taxon>
        <taxon>Malvaceae</taxon>
        <taxon>Malvoideae</taxon>
        <taxon>Gossypium</taxon>
    </lineage>
</organism>